<comment type="caution">
    <text evidence="3">The sequence shown here is derived from an EMBL/GenBank/DDBJ whole genome shotgun (WGS) entry which is preliminary data.</text>
</comment>
<dbReference type="Pfam" id="PF10338">
    <property type="entry name" value="YBL028C_N"/>
    <property type="match status" value="1"/>
</dbReference>
<dbReference type="EMBL" id="JAAAJB010000085">
    <property type="protein sequence ID" value="KAG0266895.1"/>
    <property type="molecule type" value="Genomic_DNA"/>
</dbReference>
<dbReference type="Proteomes" id="UP000807716">
    <property type="component" value="Unassembled WGS sequence"/>
</dbReference>
<protein>
    <recommendedName>
        <fullName evidence="2">DUF2423 domain-containing protein</fullName>
    </recommendedName>
</protein>
<gene>
    <name evidence="3" type="ORF">DFQ27_009362</name>
</gene>
<name>A0A9P6QGY0_9FUNG</name>
<dbReference type="PANTHER" id="PTHR28219">
    <property type="entry name" value="UPF0642 PROTEIN YBL028C"/>
    <property type="match status" value="1"/>
</dbReference>
<dbReference type="PANTHER" id="PTHR28219:SF1">
    <property type="entry name" value="UPF0642 PROTEIN YBL028C"/>
    <property type="match status" value="1"/>
</dbReference>
<evidence type="ECO:0000259" key="2">
    <source>
        <dbReference type="Pfam" id="PF10338"/>
    </source>
</evidence>
<dbReference type="OrthoDB" id="4087970at2759"/>
<dbReference type="AlphaFoldDB" id="A0A9P6QGY0"/>
<proteinExistence type="predicted"/>
<keyword evidence="4" id="KW-1185">Reference proteome</keyword>
<dbReference type="GO" id="GO:0030687">
    <property type="term" value="C:preribosome, large subunit precursor"/>
    <property type="evidence" value="ECO:0007669"/>
    <property type="project" value="TreeGrafter"/>
</dbReference>
<evidence type="ECO:0000313" key="3">
    <source>
        <dbReference type="EMBL" id="KAG0266895.1"/>
    </source>
</evidence>
<sequence length="119" mass="13357">MAKGLRSKSARKNRAIKRESVFGAADKARMERLAERLKKDHEGPKLSELEAAAAGNADEMMEANKSADVDMDDDKKISTSGRKDSGNQRSKLAKHDKKKMGKKVKGKDLKKKTFFHFHK</sequence>
<accession>A0A9P6QGY0</accession>
<dbReference type="InterPro" id="IPR019434">
    <property type="entry name" value="DUF2423"/>
</dbReference>
<reference evidence="3" key="1">
    <citation type="journal article" date="2020" name="Fungal Divers.">
        <title>Resolving the Mortierellaceae phylogeny through synthesis of multi-gene phylogenetics and phylogenomics.</title>
        <authorList>
            <person name="Vandepol N."/>
            <person name="Liber J."/>
            <person name="Desiro A."/>
            <person name="Na H."/>
            <person name="Kennedy M."/>
            <person name="Barry K."/>
            <person name="Grigoriev I.V."/>
            <person name="Miller A.N."/>
            <person name="O'Donnell K."/>
            <person name="Stajich J.E."/>
            <person name="Bonito G."/>
        </authorList>
    </citation>
    <scope>NUCLEOTIDE SEQUENCE</scope>
    <source>
        <strain evidence="3">BC1065</strain>
    </source>
</reference>
<feature type="domain" description="DUF2423" evidence="2">
    <location>
        <begin position="1"/>
        <end position="40"/>
    </location>
</feature>
<evidence type="ECO:0000256" key="1">
    <source>
        <dbReference type="SAM" id="MobiDB-lite"/>
    </source>
</evidence>
<evidence type="ECO:0000313" key="4">
    <source>
        <dbReference type="Proteomes" id="UP000807716"/>
    </source>
</evidence>
<feature type="compositionally biased region" description="Basic residues" evidence="1">
    <location>
        <begin position="91"/>
        <end position="119"/>
    </location>
</feature>
<organism evidence="3 4">
    <name type="scientific">Actinomortierella ambigua</name>
    <dbReference type="NCBI Taxonomy" id="1343610"/>
    <lineage>
        <taxon>Eukaryota</taxon>
        <taxon>Fungi</taxon>
        <taxon>Fungi incertae sedis</taxon>
        <taxon>Mucoromycota</taxon>
        <taxon>Mortierellomycotina</taxon>
        <taxon>Mortierellomycetes</taxon>
        <taxon>Mortierellales</taxon>
        <taxon>Mortierellaceae</taxon>
        <taxon>Actinomortierella</taxon>
    </lineage>
</organism>
<feature type="region of interest" description="Disordered" evidence="1">
    <location>
        <begin position="65"/>
        <end position="119"/>
    </location>
</feature>
<feature type="compositionally biased region" description="Basic and acidic residues" evidence="1">
    <location>
        <begin position="65"/>
        <end position="86"/>
    </location>
</feature>